<dbReference type="InterPro" id="IPR006264">
    <property type="entry name" value="EPSP_synthase"/>
</dbReference>
<keyword evidence="10" id="KW-1185">Reference proteome</keyword>
<evidence type="ECO:0000256" key="1">
    <source>
        <dbReference type="ARBA" id="ARBA00004811"/>
    </source>
</evidence>
<feature type="active site" description="Proton acceptor" evidence="7">
    <location>
        <position position="297"/>
    </location>
</feature>
<comment type="subcellular location">
    <subcellularLocation>
        <location evidence="7">Cytoplasm</location>
    </subcellularLocation>
</comment>
<evidence type="ECO:0000256" key="5">
    <source>
        <dbReference type="ARBA" id="ARBA00023141"/>
    </source>
</evidence>
<dbReference type="Pfam" id="PF00275">
    <property type="entry name" value="EPSP_synthase"/>
    <property type="match status" value="1"/>
</dbReference>
<dbReference type="GO" id="GO:0003866">
    <property type="term" value="F:3-phosphoshikimate 1-carboxyvinyltransferase activity"/>
    <property type="evidence" value="ECO:0007669"/>
    <property type="project" value="UniProtKB-UniRule"/>
</dbReference>
<accession>A0A3N0I2S5</accession>
<evidence type="ECO:0000256" key="2">
    <source>
        <dbReference type="ARBA" id="ARBA00009948"/>
    </source>
</evidence>
<dbReference type="PIRSF" id="PIRSF000505">
    <property type="entry name" value="EPSPS"/>
    <property type="match status" value="1"/>
</dbReference>
<feature type="binding site" evidence="7">
    <location>
        <position position="20"/>
    </location>
    <ligand>
        <name>3-phosphoshikimate</name>
        <dbReference type="ChEBI" id="CHEBI:145989"/>
    </ligand>
</feature>
<comment type="caution">
    <text evidence="9">The sequence shown here is derived from an EMBL/GenBank/DDBJ whole genome shotgun (WGS) entry which is preliminary data.</text>
</comment>
<evidence type="ECO:0000313" key="9">
    <source>
        <dbReference type="EMBL" id="RNM30632.1"/>
    </source>
</evidence>
<comment type="similarity">
    <text evidence="2 7">Belongs to the EPSP synthase family.</text>
</comment>
<dbReference type="HAMAP" id="MF_00210">
    <property type="entry name" value="EPSP_synth"/>
    <property type="match status" value="1"/>
</dbReference>
<feature type="binding site" evidence="7">
    <location>
        <position position="161"/>
    </location>
    <ligand>
        <name>3-phosphoshikimate</name>
        <dbReference type="ChEBI" id="CHEBI:145989"/>
    </ligand>
</feature>
<feature type="binding site" evidence="7">
    <location>
        <position position="398"/>
    </location>
    <ligand>
        <name>phosphoenolpyruvate</name>
        <dbReference type="ChEBI" id="CHEBI:58702"/>
    </ligand>
</feature>
<feature type="binding site" evidence="7">
    <location>
        <position position="328"/>
    </location>
    <ligand>
        <name>phosphoenolpyruvate</name>
        <dbReference type="ChEBI" id="CHEBI:58702"/>
    </ligand>
</feature>
<dbReference type="OrthoDB" id="9809920at2"/>
<keyword evidence="3 7" id="KW-0028">Amino-acid biosynthesis</keyword>
<dbReference type="NCBIfam" id="TIGR01356">
    <property type="entry name" value="aroA"/>
    <property type="match status" value="1"/>
</dbReference>
<feature type="binding site" evidence="7">
    <location>
        <position position="159"/>
    </location>
    <ligand>
        <name>3-phosphoshikimate</name>
        <dbReference type="ChEBI" id="CHEBI:145989"/>
    </ligand>
</feature>
<evidence type="ECO:0000256" key="4">
    <source>
        <dbReference type="ARBA" id="ARBA00022679"/>
    </source>
</evidence>
<dbReference type="PANTHER" id="PTHR21090">
    <property type="entry name" value="AROM/DEHYDROQUINATE SYNTHASE"/>
    <property type="match status" value="1"/>
</dbReference>
<dbReference type="InterPro" id="IPR036968">
    <property type="entry name" value="Enolpyruvate_Tfrase_sf"/>
</dbReference>
<dbReference type="EC" id="2.5.1.19" evidence="7"/>
<feature type="binding site" evidence="7">
    <location>
        <position position="119"/>
    </location>
    <ligand>
        <name>phosphoenolpyruvate</name>
        <dbReference type="ChEBI" id="CHEBI:58702"/>
    </ligand>
</feature>
<feature type="binding site" evidence="7">
    <location>
        <position position="91"/>
    </location>
    <ligand>
        <name>phosphoenolpyruvate</name>
        <dbReference type="ChEBI" id="CHEBI:58702"/>
    </ligand>
</feature>
<comment type="subunit">
    <text evidence="7">Monomer.</text>
</comment>
<proteinExistence type="inferred from homology"/>
<sequence>MKVKVSPSQVAGSVAIPSSKSLAHRAIICASLAQGTSTVSNITYSKDIDATIACMEALGAKIKKQETSCIITGTNVKNRTEPVSMDCNESGSTLRFLIPLCALSNQKATLIGHGRLMQRPMDVYAKIFKEQQLSFKQTDHMEVCGPLQPSVYKIRGDISSQFITGLLLALPLLAQDSQIEIIPPYESKSYVDLTLQMLKTFGIIIHQTDATHYQIPGHQSYLAKDVRVEGDWSQAAFYTVLGAIQGPLTLNNMKADSLQGDKVVIDAIHNKTWQQDHLIIDRAPLAGQTIDLANCPDLGPILCILAAYSQGTTHLIHAQRLRMKESDRIAAMEEELRKWNVDVSSTYDTITIVGKETYRKDGVEIHGHNDHRIVMAMTIFGLCAQSPCIIDDAQAITKSYPNFFQDIQAIGGKVEIL</sequence>
<feature type="binding site" evidence="7">
    <location>
        <position position="297"/>
    </location>
    <ligand>
        <name>3-phosphoshikimate</name>
        <dbReference type="ChEBI" id="CHEBI:145989"/>
    </ligand>
</feature>
<protein>
    <recommendedName>
        <fullName evidence="7">3-phosphoshikimate 1-carboxyvinyltransferase</fullName>
        <ecNumber evidence="7">2.5.1.19</ecNumber>
    </recommendedName>
    <alternativeName>
        <fullName evidence="7">5-enolpyruvylshikimate-3-phosphate synthase</fullName>
        <shortName evidence="7">EPSP synthase</shortName>
        <shortName evidence="7">EPSPS</shortName>
    </alternativeName>
</protein>
<organism evidence="9 10">
    <name type="scientific">Absicoccus porci</name>
    <dbReference type="NCBI Taxonomy" id="2486576"/>
    <lineage>
        <taxon>Bacteria</taxon>
        <taxon>Bacillati</taxon>
        <taxon>Bacillota</taxon>
        <taxon>Erysipelotrichia</taxon>
        <taxon>Erysipelotrichales</taxon>
        <taxon>Erysipelotrichaceae</taxon>
        <taxon>Absicoccus</taxon>
    </lineage>
</organism>
<feature type="binding site" evidence="7">
    <location>
        <position position="324"/>
    </location>
    <ligand>
        <name>3-phosphoshikimate</name>
        <dbReference type="ChEBI" id="CHEBI:145989"/>
    </ligand>
</feature>
<evidence type="ECO:0000256" key="6">
    <source>
        <dbReference type="ARBA" id="ARBA00044633"/>
    </source>
</evidence>
<feature type="binding site" evidence="7">
    <location>
        <position position="160"/>
    </location>
    <ligand>
        <name>3-phosphoshikimate</name>
        <dbReference type="ChEBI" id="CHEBI:145989"/>
    </ligand>
</feature>
<dbReference type="SUPFAM" id="SSF55205">
    <property type="entry name" value="EPT/RTPC-like"/>
    <property type="match status" value="1"/>
</dbReference>
<dbReference type="InterPro" id="IPR013792">
    <property type="entry name" value="RNA3'P_cycl/enolpyr_Trfase_a/b"/>
</dbReference>
<evidence type="ECO:0000313" key="10">
    <source>
        <dbReference type="Proteomes" id="UP000276568"/>
    </source>
</evidence>
<dbReference type="UniPathway" id="UPA00053">
    <property type="reaction ID" value="UER00089"/>
</dbReference>
<dbReference type="GO" id="GO:0009073">
    <property type="term" value="P:aromatic amino acid family biosynthetic process"/>
    <property type="evidence" value="ECO:0007669"/>
    <property type="project" value="UniProtKB-KW"/>
</dbReference>
<comment type="pathway">
    <text evidence="1 7">Metabolic intermediate biosynthesis; chorismate biosynthesis; chorismate from D-erythrose 4-phosphate and phosphoenolpyruvate: step 6/7.</text>
</comment>
<dbReference type="GO" id="GO:0008652">
    <property type="term" value="P:amino acid biosynthetic process"/>
    <property type="evidence" value="ECO:0007669"/>
    <property type="project" value="UniProtKB-KW"/>
</dbReference>
<feature type="binding site" evidence="7">
    <location>
        <position position="20"/>
    </location>
    <ligand>
        <name>phosphoenolpyruvate</name>
        <dbReference type="ChEBI" id="CHEBI:58702"/>
    </ligand>
</feature>
<feature type="binding site" evidence="7">
    <location>
        <position position="372"/>
    </location>
    <ligand>
        <name>phosphoenolpyruvate</name>
        <dbReference type="ChEBI" id="CHEBI:58702"/>
    </ligand>
</feature>
<feature type="binding site" evidence="7">
    <location>
        <position position="161"/>
    </location>
    <ligand>
        <name>phosphoenolpyruvate</name>
        <dbReference type="ChEBI" id="CHEBI:58702"/>
    </ligand>
</feature>
<dbReference type="Gene3D" id="3.65.10.10">
    <property type="entry name" value="Enolpyruvate transferase domain"/>
    <property type="match status" value="2"/>
</dbReference>
<feature type="binding site" evidence="7">
    <location>
        <position position="25"/>
    </location>
    <ligand>
        <name>3-phosphoshikimate</name>
        <dbReference type="ChEBI" id="CHEBI:145989"/>
    </ligand>
</feature>
<gene>
    <name evidence="7 9" type="primary">aroA</name>
    <name evidence="9" type="ORF">EDX97_07580</name>
</gene>
<keyword evidence="7" id="KW-0963">Cytoplasm</keyword>
<dbReference type="Proteomes" id="UP000276568">
    <property type="component" value="Unassembled WGS sequence"/>
</dbReference>
<dbReference type="EMBL" id="RJQC01000002">
    <property type="protein sequence ID" value="RNM30632.1"/>
    <property type="molecule type" value="Genomic_DNA"/>
</dbReference>
<dbReference type="AlphaFoldDB" id="A0A3N0I2S5"/>
<comment type="catalytic activity">
    <reaction evidence="6">
        <text>3-phosphoshikimate + phosphoenolpyruvate = 5-O-(1-carboxyvinyl)-3-phosphoshikimate + phosphate</text>
        <dbReference type="Rhea" id="RHEA:21256"/>
        <dbReference type="ChEBI" id="CHEBI:43474"/>
        <dbReference type="ChEBI" id="CHEBI:57701"/>
        <dbReference type="ChEBI" id="CHEBI:58702"/>
        <dbReference type="ChEBI" id="CHEBI:145989"/>
        <dbReference type="EC" id="2.5.1.19"/>
    </reaction>
    <physiologicalReaction direction="left-to-right" evidence="6">
        <dbReference type="Rhea" id="RHEA:21257"/>
    </physiologicalReaction>
</comment>
<dbReference type="RefSeq" id="WP_128520540.1">
    <property type="nucleotide sequence ID" value="NZ_JALFCT010000012.1"/>
</dbReference>
<dbReference type="PANTHER" id="PTHR21090:SF5">
    <property type="entry name" value="PENTAFUNCTIONAL AROM POLYPEPTIDE"/>
    <property type="match status" value="1"/>
</dbReference>
<dbReference type="GO" id="GO:0005737">
    <property type="term" value="C:cytoplasm"/>
    <property type="evidence" value="ECO:0007669"/>
    <property type="project" value="UniProtKB-SubCell"/>
</dbReference>
<comment type="caution">
    <text evidence="7">Lacks conserved residue(s) required for the propagation of feature annotation.</text>
</comment>
<reference evidence="9 10" key="1">
    <citation type="submission" date="2018-11" db="EMBL/GenBank/DDBJ databases">
        <title>Clostridium sp. nov., a member of the family Erysipelotrichaceae isolated from pig faeces.</title>
        <authorList>
            <person name="Chang Y.-H."/>
        </authorList>
    </citation>
    <scope>NUCLEOTIDE SEQUENCE [LARGE SCALE GENOMIC DNA]</scope>
    <source>
        <strain evidence="9 10">YH-panp20</strain>
    </source>
</reference>
<feature type="binding site" evidence="7">
    <location>
        <position position="187"/>
    </location>
    <ligand>
        <name>3-phosphoshikimate</name>
        <dbReference type="ChEBI" id="CHEBI:145989"/>
    </ligand>
</feature>
<dbReference type="CDD" id="cd01556">
    <property type="entry name" value="EPSP_synthase"/>
    <property type="match status" value="1"/>
</dbReference>
<feature type="domain" description="Enolpyruvate transferase" evidence="8">
    <location>
        <begin position="7"/>
        <end position="406"/>
    </location>
</feature>
<comment type="function">
    <text evidence="7">Catalyzes the transfer of the enolpyruvyl moiety of phosphoenolpyruvate (PEP) to the 5-hydroxyl of shikimate-3-phosphate (S3P) to produce enolpyruvyl shikimate-3-phosphate and inorganic phosphate.</text>
</comment>
<dbReference type="InterPro" id="IPR001986">
    <property type="entry name" value="Enolpyruvate_Tfrase_dom"/>
</dbReference>
<evidence type="ECO:0000256" key="3">
    <source>
        <dbReference type="ARBA" id="ARBA00022605"/>
    </source>
</evidence>
<keyword evidence="4 7" id="KW-0808">Transferase</keyword>
<evidence type="ECO:0000259" key="8">
    <source>
        <dbReference type="Pfam" id="PF00275"/>
    </source>
</evidence>
<dbReference type="GO" id="GO:0009423">
    <property type="term" value="P:chorismate biosynthetic process"/>
    <property type="evidence" value="ECO:0007669"/>
    <property type="project" value="UniProtKB-UniRule"/>
</dbReference>
<keyword evidence="5 7" id="KW-0057">Aromatic amino acid biosynthesis</keyword>
<feature type="binding site" evidence="7">
    <location>
        <position position="21"/>
    </location>
    <ligand>
        <name>3-phosphoshikimate</name>
        <dbReference type="ChEBI" id="CHEBI:145989"/>
    </ligand>
</feature>
<evidence type="ECO:0000256" key="7">
    <source>
        <dbReference type="HAMAP-Rule" id="MF_00210"/>
    </source>
</evidence>
<name>A0A3N0I2S5_9FIRM</name>